<reference evidence="6 7" key="1">
    <citation type="submission" date="2024-02" db="EMBL/GenBank/DDBJ databases">
        <title>Chromosome-scale genome assembly of the rough periwinkle Littorina saxatilis.</title>
        <authorList>
            <person name="De Jode A."/>
            <person name="Faria R."/>
            <person name="Formenti G."/>
            <person name="Sims Y."/>
            <person name="Smith T.P."/>
            <person name="Tracey A."/>
            <person name="Wood J.M.D."/>
            <person name="Zagrodzka Z.B."/>
            <person name="Johannesson K."/>
            <person name="Butlin R.K."/>
            <person name="Leder E.H."/>
        </authorList>
    </citation>
    <scope>NUCLEOTIDE SEQUENCE [LARGE SCALE GENOMIC DNA]</scope>
    <source>
        <strain evidence="6">Snail1</strain>
        <tissue evidence="6">Muscle</tissue>
    </source>
</reference>
<dbReference type="PRINTS" id="PR00629">
    <property type="entry name" value="SHCPIDOMAIN"/>
</dbReference>
<dbReference type="InterPro" id="IPR000980">
    <property type="entry name" value="SH2"/>
</dbReference>
<dbReference type="SUPFAM" id="SSF55550">
    <property type="entry name" value="SH2 domain"/>
    <property type="match status" value="1"/>
</dbReference>
<dbReference type="PANTHER" id="PTHR10337">
    <property type="entry name" value="SHC TRANSFORMING PROTEIN"/>
    <property type="match status" value="1"/>
</dbReference>
<feature type="domain" description="PID" evidence="4">
    <location>
        <begin position="45"/>
        <end position="213"/>
    </location>
</feature>
<dbReference type="Pfam" id="PF00640">
    <property type="entry name" value="PID"/>
    <property type="match status" value="1"/>
</dbReference>
<proteinExistence type="predicted"/>
<dbReference type="Gene3D" id="3.30.505.10">
    <property type="entry name" value="SH2 domain"/>
    <property type="match status" value="1"/>
</dbReference>
<dbReference type="GO" id="GO:0035556">
    <property type="term" value="P:intracellular signal transduction"/>
    <property type="evidence" value="ECO:0007669"/>
    <property type="project" value="InterPro"/>
</dbReference>
<feature type="compositionally biased region" description="Polar residues" evidence="3">
    <location>
        <begin position="328"/>
        <end position="337"/>
    </location>
</feature>
<dbReference type="Pfam" id="PF00017">
    <property type="entry name" value="SH2"/>
    <property type="match status" value="1"/>
</dbReference>
<dbReference type="PROSITE" id="PS50001">
    <property type="entry name" value="SH2"/>
    <property type="match status" value="1"/>
</dbReference>
<dbReference type="SUPFAM" id="SSF50729">
    <property type="entry name" value="PH domain-like"/>
    <property type="match status" value="1"/>
</dbReference>
<dbReference type="PROSITE" id="PS01179">
    <property type="entry name" value="PID"/>
    <property type="match status" value="1"/>
</dbReference>
<keyword evidence="7" id="KW-1185">Reference proteome</keyword>
<feature type="compositionally biased region" description="Basic and acidic residues" evidence="3">
    <location>
        <begin position="303"/>
        <end position="326"/>
    </location>
</feature>
<accession>A0AAN9BYZ5</accession>
<evidence type="ECO:0000313" key="7">
    <source>
        <dbReference type="Proteomes" id="UP001374579"/>
    </source>
</evidence>
<dbReference type="CDD" id="cd09925">
    <property type="entry name" value="SH2_SHC"/>
    <property type="match status" value="1"/>
</dbReference>
<evidence type="ECO:0008006" key="8">
    <source>
        <dbReference type="Google" id="ProtNLM"/>
    </source>
</evidence>
<dbReference type="EMBL" id="JBAMIC010000001">
    <property type="protein sequence ID" value="KAK7115331.1"/>
    <property type="molecule type" value="Genomic_DNA"/>
</dbReference>
<gene>
    <name evidence="6" type="ORF">V1264_001219</name>
</gene>
<feature type="region of interest" description="Disordered" evidence="3">
    <location>
        <begin position="1"/>
        <end position="23"/>
    </location>
</feature>
<dbReference type="GO" id="GO:0005886">
    <property type="term" value="C:plasma membrane"/>
    <property type="evidence" value="ECO:0007669"/>
    <property type="project" value="TreeGrafter"/>
</dbReference>
<dbReference type="InterPro" id="IPR036860">
    <property type="entry name" value="SH2_dom_sf"/>
</dbReference>
<dbReference type="InterPro" id="IPR011993">
    <property type="entry name" value="PH-like_dom_sf"/>
</dbReference>
<dbReference type="SMART" id="SM00462">
    <property type="entry name" value="PTB"/>
    <property type="match status" value="1"/>
</dbReference>
<organism evidence="6 7">
    <name type="scientific">Littorina saxatilis</name>
    <dbReference type="NCBI Taxonomy" id="31220"/>
    <lineage>
        <taxon>Eukaryota</taxon>
        <taxon>Metazoa</taxon>
        <taxon>Spiralia</taxon>
        <taxon>Lophotrochozoa</taxon>
        <taxon>Mollusca</taxon>
        <taxon>Gastropoda</taxon>
        <taxon>Caenogastropoda</taxon>
        <taxon>Littorinimorpha</taxon>
        <taxon>Littorinoidea</taxon>
        <taxon>Littorinidae</taxon>
        <taxon>Littorina</taxon>
    </lineage>
</organism>
<dbReference type="FunFam" id="2.30.29.30:FF:000377">
    <property type="entry name" value="Shc transforming protein"/>
    <property type="match status" value="1"/>
</dbReference>
<dbReference type="Gene3D" id="2.30.29.30">
    <property type="entry name" value="Pleckstrin-homology domain (PH domain)/Phosphotyrosine-binding domain (PTB)"/>
    <property type="match status" value="1"/>
</dbReference>
<name>A0AAN9BYZ5_9CAEN</name>
<dbReference type="CDD" id="cd01209">
    <property type="entry name" value="PTB_Shc"/>
    <property type="match status" value="1"/>
</dbReference>
<dbReference type="InterPro" id="IPR035676">
    <property type="entry name" value="SHC_SH2"/>
</dbReference>
<evidence type="ECO:0000256" key="2">
    <source>
        <dbReference type="PROSITE-ProRule" id="PRU00191"/>
    </source>
</evidence>
<evidence type="ECO:0000259" key="4">
    <source>
        <dbReference type="PROSITE" id="PS01179"/>
    </source>
</evidence>
<evidence type="ECO:0000256" key="3">
    <source>
        <dbReference type="SAM" id="MobiDB-lite"/>
    </source>
</evidence>
<dbReference type="AlphaFoldDB" id="A0AAN9BYZ5"/>
<feature type="region of interest" description="Disordered" evidence="3">
    <location>
        <begin position="276"/>
        <end position="340"/>
    </location>
</feature>
<evidence type="ECO:0000313" key="6">
    <source>
        <dbReference type="EMBL" id="KAK7115331.1"/>
    </source>
</evidence>
<dbReference type="InterPro" id="IPR051235">
    <property type="entry name" value="CEP152/SHC-Transforming"/>
</dbReference>
<comment type="caution">
    <text evidence="6">The sequence shown here is derived from an EMBL/GenBank/DDBJ whole genome shotgun (WGS) entry which is preliminary data.</text>
</comment>
<feature type="region of interest" description="Disordered" evidence="3">
    <location>
        <begin position="219"/>
        <end position="255"/>
    </location>
</feature>
<dbReference type="InterPro" id="IPR006020">
    <property type="entry name" value="PTB/PI_dom"/>
</dbReference>
<dbReference type="GO" id="GO:0007169">
    <property type="term" value="P:cell surface receptor protein tyrosine kinase signaling pathway"/>
    <property type="evidence" value="ECO:0007669"/>
    <property type="project" value="TreeGrafter"/>
</dbReference>
<keyword evidence="1 2" id="KW-0727">SH2 domain</keyword>
<protein>
    <recommendedName>
        <fullName evidence="8">SHC-transforming protein 1</fullName>
    </recommendedName>
</protein>
<feature type="region of interest" description="Disordered" evidence="3">
    <location>
        <begin position="371"/>
        <end position="399"/>
    </location>
</feature>
<dbReference type="GO" id="GO:0030971">
    <property type="term" value="F:receptor tyrosine kinase binding"/>
    <property type="evidence" value="ECO:0007669"/>
    <property type="project" value="TreeGrafter"/>
</dbReference>
<feature type="domain" description="SH2" evidence="5">
    <location>
        <begin position="406"/>
        <end position="497"/>
    </location>
</feature>
<feature type="compositionally biased region" description="Pro residues" evidence="3">
    <location>
        <begin position="237"/>
        <end position="255"/>
    </location>
</feature>
<evidence type="ECO:0000256" key="1">
    <source>
        <dbReference type="ARBA" id="ARBA00022999"/>
    </source>
</evidence>
<sequence>MAGVMDRFKKKKAGQAPEWSRNGSFLNKPEVGWIHPDQQLNPDAGICYGVRYIGNIEVKESMKSLDFDTRTQVAREAINRVAEAAGLKTVTKKRKVDKRVSRMLGDNPHMQYAGANVNLTITTDSINLMVMETGEIIADHPMHVVSFASGGDAETLDFVSYVAKDPALGRACHVLECGGGLAEDVVTTVGQAFELRFKQYLQKQPKTVQLEDRRENPAFEAEKWGEEEEYYNDRPGACPPSPGPEGAAPPIPPVPEYKSPCNVSMGTYTSVKDGEGDNVYSEAKDQPLIDFSGATGTQLYDNRQAKQDGDDPRDGRNVYDNRKGLENGDSNAANGIQSDPFDLESLTSTLEDGQKSSPFTAETDVDAVDGISHNTENGAAEPGEIDLRKNPGVASEGPTAPVYEEWYHGKIARKEAEKLLELDGDFLVRESSNSTTQFVLSGKQSGNVRHLLLVDPEGIVRTKDFIFDSVSHLINYHRQNGLPIITQGSELRLVRPIKTCISSI</sequence>
<dbReference type="PANTHER" id="PTHR10337:SF11">
    <property type="entry name" value="DSHC PROTEIN"/>
    <property type="match status" value="1"/>
</dbReference>
<evidence type="ECO:0000259" key="5">
    <source>
        <dbReference type="PROSITE" id="PS50001"/>
    </source>
</evidence>
<dbReference type="SMART" id="SM00252">
    <property type="entry name" value="SH2"/>
    <property type="match status" value="1"/>
</dbReference>
<dbReference type="InterPro" id="IPR006019">
    <property type="entry name" value="PID_Shc-like"/>
</dbReference>
<dbReference type="PRINTS" id="PR00401">
    <property type="entry name" value="SH2DOMAIN"/>
</dbReference>
<dbReference type="Proteomes" id="UP001374579">
    <property type="component" value="Unassembled WGS sequence"/>
</dbReference>